<organism evidence="1 2">
    <name type="scientific">Coniosporium uncinatum</name>
    <dbReference type="NCBI Taxonomy" id="93489"/>
    <lineage>
        <taxon>Eukaryota</taxon>
        <taxon>Fungi</taxon>
        <taxon>Dikarya</taxon>
        <taxon>Ascomycota</taxon>
        <taxon>Pezizomycotina</taxon>
        <taxon>Dothideomycetes</taxon>
        <taxon>Dothideomycetes incertae sedis</taxon>
        <taxon>Coniosporium</taxon>
    </lineage>
</organism>
<reference evidence="1" key="1">
    <citation type="submission" date="2024-09" db="EMBL/GenBank/DDBJ databases">
        <title>Black Yeasts Isolated from many extreme environments.</title>
        <authorList>
            <person name="Coleine C."/>
            <person name="Stajich J.E."/>
            <person name="Selbmann L."/>
        </authorList>
    </citation>
    <scope>NUCLEOTIDE SEQUENCE</scope>
    <source>
        <strain evidence="1">CCFEE 5737</strain>
    </source>
</reference>
<keyword evidence="2" id="KW-1185">Reference proteome</keyword>
<sequence>IRSATSYAGAAYTSAADYVAPMYSTASSMYVSKRAEAIASRDASRAASRSSVSARASVRASSRSSKSESKSTKRAGDGFRITKPPSSSSSISISPSLSTPPIITKIRRNVVTKIHWTPTATNILTTVSRGEAWYSGYGIRTTPSVPISTAPEAGKVGGLNPLAATAGWAAAMVLLGKLAKRRLRGVGRTRAVASSSAAASVPSVAPLPATESQVQKQGPLAPPALPRPDKLAVSARSVGQWRTM</sequence>
<protein>
    <submittedName>
        <fullName evidence="1">Uncharacterized protein</fullName>
    </submittedName>
</protein>
<accession>A0ACC3D076</accession>
<evidence type="ECO:0000313" key="2">
    <source>
        <dbReference type="Proteomes" id="UP001186974"/>
    </source>
</evidence>
<feature type="non-terminal residue" evidence="1">
    <location>
        <position position="1"/>
    </location>
</feature>
<dbReference type="Proteomes" id="UP001186974">
    <property type="component" value="Unassembled WGS sequence"/>
</dbReference>
<evidence type="ECO:0000313" key="1">
    <source>
        <dbReference type="EMBL" id="KAK3059924.1"/>
    </source>
</evidence>
<proteinExistence type="predicted"/>
<comment type="caution">
    <text evidence="1">The sequence shown here is derived from an EMBL/GenBank/DDBJ whole genome shotgun (WGS) entry which is preliminary data.</text>
</comment>
<dbReference type="EMBL" id="JAWDJW010008998">
    <property type="protein sequence ID" value="KAK3059924.1"/>
    <property type="molecule type" value="Genomic_DNA"/>
</dbReference>
<name>A0ACC3D076_9PEZI</name>
<gene>
    <name evidence="1" type="ORF">LTS18_009747</name>
</gene>